<proteinExistence type="predicted"/>
<dbReference type="InterPro" id="IPR002071">
    <property type="entry name" value="Thermonucl_AS"/>
</dbReference>
<dbReference type="Proteomes" id="UP000632766">
    <property type="component" value="Unassembled WGS sequence"/>
</dbReference>
<dbReference type="GO" id="GO:0016787">
    <property type="term" value="F:hydrolase activity"/>
    <property type="evidence" value="ECO:0007669"/>
    <property type="project" value="UniProtKB-KW"/>
</dbReference>
<dbReference type="PROSITE" id="PS01284">
    <property type="entry name" value="TNASE_2"/>
    <property type="match status" value="1"/>
</dbReference>
<dbReference type="PROSITE" id="PS50830">
    <property type="entry name" value="TNASE_3"/>
    <property type="match status" value="1"/>
</dbReference>
<organism evidence="5 6">
    <name type="scientific">Amazonocrinis nigriterrae CENA67</name>
    <dbReference type="NCBI Taxonomy" id="2794033"/>
    <lineage>
        <taxon>Bacteria</taxon>
        <taxon>Bacillati</taxon>
        <taxon>Cyanobacteriota</taxon>
        <taxon>Cyanophyceae</taxon>
        <taxon>Nostocales</taxon>
        <taxon>Nostocaceae</taxon>
        <taxon>Amazonocrinis</taxon>
        <taxon>Amazonocrinis nigriterrae</taxon>
    </lineage>
</organism>
<keyword evidence="2" id="KW-0255">Endonuclease</keyword>
<dbReference type="GO" id="GO:0004519">
    <property type="term" value="F:endonuclease activity"/>
    <property type="evidence" value="ECO:0007669"/>
    <property type="project" value="UniProtKB-KW"/>
</dbReference>
<evidence type="ECO:0000313" key="6">
    <source>
        <dbReference type="Proteomes" id="UP000632766"/>
    </source>
</evidence>
<accession>A0A8J7HVT4</accession>
<dbReference type="InterPro" id="IPR035437">
    <property type="entry name" value="SNase_OB-fold_sf"/>
</dbReference>
<protein>
    <submittedName>
        <fullName evidence="5">Thermonuclease family protein</fullName>
    </submittedName>
</protein>
<evidence type="ECO:0000256" key="3">
    <source>
        <dbReference type="ARBA" id="ARBA00022801"/>
    </source>
</evidence>
<keyword evidence="3" id="KW-0378">Hydrolase</keyword>
<dbReference type="SUPFAM" id="SSF50199">
    <property type="entry name" value="Staphylococcal nuclease"/>
    <property type="match status" value="1"/>
</dbReference>
<dbReference type="PANTHER" id="PTHR12302">
    <property type="entry name" value="EBNA2 BINDING PROTEIN P100"/>
    <property type="match status" value="1"/>
</dbReference>
<dbReference type="InterPro" id="IPR016071">
    <property type="entry name" value="Staphylococal_nuclease_OB-fold"/>
</dbReference>
<sequence length="198" mass="22422">MEIKLIHKTKIYIAILLGVTTGISGCEKLSANNSINSTGQSKVSGQTTAPPIDWTVTKPPYDGDTINVSRNGEKLKVRFACVDSPELRQPMGKESRDYLRSLILSSKGKVGLDIISSDRYGRKVAEVWIDTPERGIELVQGVMVVTGHTYPYELYKKDCRHWEAVTDAQKYAQSQRLGVWGGNYQKPWDYRREQRQNR</sequence>
<dbReference type="PANTHER" id="PTHR12302:SF3">
    <property type="entry name" value="SERINE_THREONINE-PROTEIN KINASE 31"/>
    <property type="match status" value="1"/>
</dbReference>
<dbReference type="GO" id="GO:0003676">
    <property type="term" value="F:nucleic acid binding"/>
    <property type="evidence" value="ECO:0007669"/>
    <property type="project" value="InterPro"/>
</dbReference>
<name>A0A8J7HVT4_9NOST</name>
<gene>
    <name evidence="5" type="ORF">I8748_20160</name>
</gene>
<dbReference type="PROSITE" id="PS51257">
    <property type="entry name" value="PROKAR_LIPOPROTEIN"/>
    <property type="match status" value="1"/>
</dbReference>
<evidence type="ECO:0000256" key="2">
    <source>
        <dbReference type="ARBA" id="ARBA00022759"/>
    </source>
</evidence>
<dbReference type="EMBL" id="JAECZC010000043">
    <property type="protein sequence ID" value="MBH8564468.1"/>
    <property type="molecule type" value="Genomic_DNA"/>
</dbReference>
<evidence type="ECO:0000256" key="1">
    <source>
        <dbReference type="ARBA" id="ARBA00022722"/>
    </source>
</evidence>
<evidence type="ECO:0000259" key="4">
    <source>
        <dbReference type="PROSITE" id="PS50830"/>
    </source>
</evidence>
<feature type="domain" description="TNase-like" evidence="4">
    <location>
        <begin position="62"/>
        <end position="182"/>
    </location>
</feature>
<comment type="caution">
    <text evidence="5">The sequence shown here is derived from an EMBL/GenBank/DDBJ whole genome shotgun (WGS) entry which is preliminary data.</text>
</comment>
<dbReference type="Gene3D" id="2.40.50.90">
    <property type="match status" value="1"/>
</dbReference>
<dbReference type="SMART" id="SM00318">
    <property type="entry name" value="SNc"/>
    <property type="match status" value="1"/>
</dbReference>
<dbReference type="Pfam" id="PF00565">
    <property type="entry name" value="SNase"/>
    <property type="match status" value="1"/>
</dbReference>
<keyword evidence="1" id="KW-0540">Nuclease</keyword>
<reference evidence="5 6" key="1">
    <citation type="journal article" date="2021" name="Int. J. Syst. Evol. Microbiol.">
        <title>Amazonocrinis nigriterrae gen. nov., sp. nov., Atlanticothrix silvestris gen. nov., sp. nov. and Dendronalium phyllosphericum gen. nov., sp. nov., nostocacean cyanobacteria from Brazilian environments.</title>
        <authorList>
            <person name="Alvarenga D.O."/>
            <person name="Andreote A.P.D."/>
            <person name="Branco L.H.Z."/>
            <person name="Delbaje E."/>
            <person name="Cruz R.B."/>
            <person name="Varani A.M."/>
            <person name="Fiore M.F."/>
        </authorList>
    </citation>
    <scope>NUCLEOTIDE SEQUENCE [LARGE SCALE GENOMIC DNA]</scope>
    <source>
        <strain evidence="5 6">CENA67</strain>
    </source>
</reference>
<dbReference type="AlphaFoldDB" id="A0A8J7HVT4"/>
<dbReference type="RefSeq" id="WP_198126305.1">
    <property type="nucleotide sequence ID" value="NZ_JAECZC010000043.1"/>
</dbReference>
<keyword evidence="6" id="KW-1185">Reference proteome</keyword>
<evidence type="ECO:0000313" key="5">
    <source>
        <dbReference type="EMBL" id="MBH8564468.1"/>
    </source>
</evidence>